<gene>
    <name evidence="1" type="ORF">PG993_015258</name>
</gene>
<accession>A0ABR1RQ15</accession>
<reference evidence="1 2" key="1">
    <citation type="submission" date="2023-01" db="EMBL/GenBank/DDBJ databases">
        <title>Analysis of 21 Apiospora genomes using comparative genomics revels a genus with tremendous synthesis potential of carbohydrate active enzymes and secondary metabolites.</title>
        <authorList>
            <person name="Sorensen T."/>
        </authorList>
    </citation>
    <scope>NUCLEOTIDE SEQUENCE [LARGE SCALE GENOMIC DNA]</scope>
    <source>
        <strain evidence="1 2">CBS 33761</strain>
    </source>
</reference>
<name>A0ABR1RQ15_9PEZI</name>
<evidence type="ECO:0000313" key="1">
    <source>
        <dbReference type="EMBL" id="KAK8017069.1"/>
    </source>
</evidence>
<organism evidence="1 2">
    <name type="scientific">Apiospora rasikravindrae</name>
    <dbReference type="NCBI Taxonomy" id="990691"/>
    <lineage>
        <taxon>Eukaryota</taxon>
        <taxon>Fungi</taxon>
        <taxon>Dikarya</taxon>
        <taxon>Ascomycota</taxon>
        <taxon>Pezizomycotina</taxon>
        <taxon>Sordariomycetes</taxon>
        <taxon>Xylariomycetidae</taxon>
        <taxon>Amphisphaeriales</taxon>
        <taxon>Apiosporaceae</taxon>
        <taxon>Apiospora</taxon>
    </lineage>
</organism>
<dbReference type="Proteomes" id="UP001444661">
    <property type="component" value="Unassembled WGS sequence"/>
</dbReference>
<comment type="caution">
    <text evidence="1">The sequence shown here is derived from an EMBL/GenBank/DDBJ whole genome shotgun (WGS) entry which is preliminary data.</text>
</comment>
<proteinExistence type="predicted"/>
<protein>
    <submittedName>
        <fullName evidence="1">Uncharacterized protein</fullName>
    </submittedName>
</protein>
<dbReference type="EMBL" id="JAQQWK010000014">
    <property type="protein sequence ID" value="KAK8017069.1"/>
    <property type="molecule type" value="Genomic_DNA"/>
</dbReference>
<sequence length="133" mass="15472">MRVMQKLVTYDEPRELERLNDLWRGLDPNGTWLYRHGPPEHLEKASMWDHPNEATCLACELKLGRRMAWEAREAMARIIWSDYSSDSEKEDEIGMGQGAVAISSEGGHRTPRPRRMRFLTGIMMELVREPLAF</sequence>
<keyword evidence="2" id="KW-1185">Reference proteome</keyword>
<evidence type="ECO:0000313" key="2">
    <source>
        <dbReference type="Proteomes" id="UP001444661"/>
    </source>
</evidence>